<comment type="caution">
    <text evidence="5">The sequence shown here is derived from an EMBL/GenBank/DDBJ whole genome shotgun (WGS) entry which is preliminary data.</text>
</comment>
<evidence type="ECO:0000259" key="4">
    <source>
        <dbReference type="Pfam" id="PF00535"/>
    </source>
</evidence>
<dbReference type="EMBL" id="NRRV01000034">
    <property type="protein sequence ID" value="MBK1631875.1"/>
    <property type="molecule type" value="Genomic_DNA"/>
</dbReference>
<accession>A0ABS1CIX9</accession>
<organism evidence="5 6">
    <name type="scientific">Thiohalocapsa halophila</name>
    <dbReference type="NCBI Taxonomy" id="69359"/>
    <lineage>
        <taxon>Bacteria</taxon>
        <taxon>Pseudomonadati</taxon>
        <taxon>Pseudomonadota</taxon>
        <taxon>Gammaproteobacteria</taxon>
        <taxon>Chromatiales</taxon>
        <taxon>Chromatiaceae</taxon>
        <taxon>Thiohalocapsa</taxon>
    </lineage>
</organism>
<sequence>MPKFWIVMAVYRPNAVFLTEQLKSLTGQTHVDWRCVLVDDSDDPAEHAKLQAAAAADSRFLVRAHSGRAGSVKAFESGLSLTPVDADYICYCDQDDIWMPDKLAITADFFRRTDAILVHTDLATMDEAGAEIHGSLFRQESRVLDHRLLYLITKNVATGCTMAFGRALLPFLLPFPKLGFPPPYHHDLWTILHAAARGDIGVIKRPLVRYRQHAGNQIGQREPPAIRRFPRALLRAPARYLASCRSRWQLHARIASDFLGSLREHSATPVSPDVDQLRLWLHARYPPRSMRQLARELYARKDPAFVVAQQMLFGKLSGVACPQTAQIERHWTESMRSPDRPTW</sequence>
<protein>
    <recommendedName>
        <fullName evidence="4">Glycosyltransferase 2-like domain-containing protein</fullName>
    </recommendedName>
</protein>
<evidence type="ECO:0000256" key="3">
    <source>
        <dbReference type="ARBA" id="ARBA00022679"/>
    </source>
</evidence>
<comment type="similarity">
    <text evidence="1">Belongs to the glycosyltransferase 2 family.</text>
</comment>
<evidence type="ECO:0000313" key="6">
    <source>
        <dbReference type="Proteomes" id="UP000748752"/>
    </source>
</evidence>
<dbReference type="Pfam" id="PF00535">
    <property type="entry name" value="Glycos_transf_2"/>
    <property type="match status" value="1"/>
</dbReference>
<evidence type="ECO:0000256" key="1">
    <source>
        <dbReference type="ARBA" id="ARBA00006739"/>
    </source>
</evidence>
<dbReference type="InterPro" id="IPR029044">
    <property type="entry name" value="Nucleotide-diphossugar_trans"/>
</dbReference>
<evidence type="ECO:0000313" key="5">
    <source>
        <dbReference type="EMBL" id="MBK1631875.1"/>
    </source>
</evidence>
<dbReference type="RefSeq" id="WP_200238794.1">
    <property type="nucleotide sequence ID" value="NZ_NRRV01000034.1"/>
</dbReference>
<dbReference type="Proteomes" id="UP000748752">
    <property type="component" value="Unassembled WGS sequence"/>
</dbReference>
<keyword evidence="6" id="KW-1185">Reference proteome</keyword>
<dbReference type="Gene3D" id="3.90.550.10">
    <property type="entry name" value="Spore Coat Polysaccharide Biosynthesis Protein SpsA, Chain A"/>
    <property type="match status" value="1"/>
</dbReference>
<keyword evidence="3" id="KW-0808">Transferase</keyword>
<dbReference type="SUPFAM" id="SSF53448">
    <property type="entry name" value="Nucleotide-diphospho-sugar transferases"/>
    <property type="match status" value="1"/>
</dbReference>
<proteinExistence type="inferred from homology"/>
<dbReference type="PANTHER" id="PTHR43685">
    <property type="entry name" value="GLYCOSYLTRANSFERASE"/>
    <property type="match status" value="1"/>
</dbReference>
<gene>
    <name evidence="5" type="ORF">CKO31_14250</name>
</gene>
<name>A0ABS1CIX9_9GAMM</name>
<reference evidence="5 6" key="1">
    <citation type="journal article" date="2020" name="Microorganisms">
        <title>Osmotic Adaptation and Compatible Solute Biosynthesis of Phototrophic Bacteria as Revealed from Genome Analyses.</title>
        <authorList>
            <person name="Imhoff J.F."/>
            <person name="Rahn T."/>
            <person name="Kunzel S."/>
            <person name="Keller A."/>
            <person name="Neulinger S.C."/>
        </authorList>
    </citation>
    <scope>NUCLEOTIDE SEQUENCE [LARGE SCALE GENOMIC DNA]</scope>
    <source>
        <strain evidence="5 6">DSM 6210</strain>
    </source>
</reference>
<evidence type="ECO:0000256" key="2">
    <source>
        <dbReference type="ARBA" id="ARBA00022676"/>
    </source>
</evidence>
<feature type="domain" description="Glycosyltransferase 2-like" evidence="4">
    <location>
        <begin position="6"/>
        <end position="133"/>
    </location>
</feature>
<keyword evidence="2" id="KW-0328">Glycosyltransferase</keyword>
<dbReference type="InterPro" id="IPR050834">
    <property type="entry name" value="Glycosyltransf_2"/>
</dbReference>
<dbReference type="InterPro" id="IPR001173">
    <property type="entry name" value="Glyco_trans_2-like"/>
</dbReference>
<dbReference type="PANTHER" id="PTHR43685:SF5">
    <property type="entry name" value="GLYCOSYLTRANSFERASE EPSE-RELATED"/>
    <property type="match status" value="1"/>
</dbReference>